<dbReference type="AlphaFoldDB" id="A0AAF0Y7V7"/>
<name>A0AAF0Y7V7_9TREE</name>
<dbReference type="Proteomes" id="UP000827549">
    <property type="component" value="Chromosome 2"/>
</dbReference>
<proteinExistence type="predicted"/>
<evidence type="ECO:0000256" key="1">
    <source>
        <dbReference type="SAM" id="SignalP"/>
    </source>
</evidence>
<gene>
    <name evidence="2" type="ORF">LOC62_02G003060</name>
</gene>
<reference evidence="2" key="1">
    <citation type="submission" date="2023-10" db="EMBL/GenBank/DDBJ databases">
        <authorList>
            <person name="Noh H."/>
        </authorList>
    </citation>
    <scope>NUCLEOTIDE SEQUENCE</scope>
    <source>
        <strain evidence="2">DUCC4014</strain>
    </source>
</reference>
<organism evidence="2 3">
    <name type="scientific">Vanrija pseudolonga</name>
    <dbReference type="NCBI Taxonomy" id="143232"/>
    <lineage>
        <taxon>Eukaryota</taxon>
        <taxon>Fungi</taxon>
        <taxon>Dikarya</taxon>
        <taxon>Basidiomycota</taxon>
        <taxon>Agaricomycotina</taxon>
        <taxon>Tremellomycetes</taxon>
        <taxon>Trichosporonales</taxon>
        <taxon>Trichosporonaceae</taxon>
        <taxon>Vanrija</taxon>
    </lineage>
</organism>
<feature type="signal peptide" evidence="1">
    <location>
        <begin position="1"/>
        <end position="19"/>
    </location>
</feature>
<dbReference type="EMBL" id="CP086715">
    <property type="protein sequence ID" value="WOO79536.1"/>
    <property type="molecule type" value="Genomic_DNA"/>
</dbReference>
<evidence type="ECO:0000313" key="3">
    <source>
        <dbReference type="Proteomes" id="UP000827549"/>
    </source>
</evidence>
<dbReference type="RefSeq" id="XP_062625568.1">
    <property type="nucleotide sequence ID" value="XM_062769584.1"/>
</dbReference>
<keyword evidence="3" id="KW-1185">Reference proteome</keyword>
<accession>A0AAF0Y7V7</accession>
<evidence type="ECO:0000313" key="2">
    <source>
        <dbReference type="EMBL" id="WOO79536.1"/>
    </source>
</evidence>
<keyword evidence="1" id="KW-0732">Signal</keyword>
<sequence length="92" mass="10034">MKLALDLTLVLTLLAAATGAVPSPDANADAEPIEDTRLHPRINGRPCQRYSYCGSHLAIRCKNWCSSLHMFDNGSLRVCPDGPGNYCCSSRR</sequence>
<dbReference type="GeneID" id="87806306"/>
<evidence type="ECO:0008006" key="4">
    <source>
        <dbReference type="Google" id="ProtNLM"/>
    </source>
</evidence>
<protein>
    <recommendedName>
        <fullName evidence="4">Chitin-binding type-2 domain-containing protein</fullName>
    </recommendedName>
</protein>
<feature type="chain" id="PRO_5042155357" description="Chitin-binding type-2 domain-containing protein" evidence="1">
    <location>
        <begin position="20"/>
        <end position="92"/>
    </location>
</feature>